<keyword evidence="1" id="KW-0175">Coiled coil</keyword>
<organism evidence="3 4">
    <name type="scientific">Capsella rubella</name>
    <dbReference type="NCBI Taxonomy" id="81985"/>
    <lineage>
        <taxon>Eukaryota</taxon>
        <taxon>Viridiplantae</taxon>
        <taxon>Streptophyta</taxon>
        <taxon>Embryophyta</taxon>
        <taxon>Tracheophyta</taxon>
        <taxon>Spermatophyta</taxon>
        <taxon>Magnoliopsida</taxon>
        <taxon>eudicotyledons</taxon>
        <taxon>Gunneridae</taxon>
        <taxon>Pentapetalae</taxon>
        <taxon>rosids</taxon>
        <taxon>malvids</taxon>
        <taxon>Brassicales</taxon>
        <taxon>Brassicaceae</taxon>
        <taxon>Camelineae</taxon>
        <taxon>Capsella</taxon>
    </lineage>
</organism>
<evidence type="ECO:0000256" key="2">
    <source>
        <dbReference type="SAM" id="MobiDB-lite"/>
    </source>
</evidence>
<evidence type="ECO:0000256" key="1">
    <source>
        <dbReference type="SAM" id="Coils"/>
    </source>
</evidence>
<reference evidence="4" key="1">
    <citation type="journal article" date="2013" name="Nat. Genet.">
        <title>The Capsella rubella genome and the genomic consequences of rapid mating system evolution.</title>
        <authorList>
            <person name="Slotte T."/>
            <person name="Hazzouri K.M."/>
            <person name="Agren J.A."/>
            <person name="Koenig D."/>
            <person name="Maumus F."/>
            <person name="Guo Y.L."/>
            <person name="Steige K."/>
            <person name="Platts A.E."/>
            <person name="Escobar J.S."/>
            <person name="Newman L.K."/>
            <person name="Wang W."/>
            <person name="Mandakova T."/>
            <person name="Vello E."/>
            <person name="Smith L.M."/>
            <person name="Henz S.R."/>
            <person name="Steffen J."/>
            <person name="Takuno S."/>
            <person name="Brandvain Y."/>
            <person name="Coop G."/>
            <person name="Andolfatto P."/>
            <person name="Hu T.T."/>
            <person name="Blanchette M."/>
            <person name="Clark R.M."/>
            <person name="Quesneville H."/>
            <person name="Nordborg M."/>
            <person name="Gaut B.S."/>
            <person name="Lysak M.A."/>
            <person name="Jenkins J."/>
            <person name="Grimwood J."/>
            <person name="Chapman J."/>
            <person name="Prochnik S."/>
            <person name="Shu S."/>
            <person name="Rokhsar D."/>
            <person name="Schmutz J."/>
            <person name="Weigel D."/>
            <person name="Wright S.I."/>
        </authorList>
    </citation>
    <scope>NUCLEOTIDE SEQUENCE [LARGE SCALE GENOMIC DNA]</scope>
    <source>
        <strain evidence="4">cv. Monte Gargano</strain>
    </source>
</reference>
<evidence type="ECO:0000313" key="3">
    <source>
        <dbReference type="EMBL" id="EOA12585.1"/>
    </source>
</evidence>
<dbReference type="OrthoDB" id="1113934at2759"/>
<name>R0GJW2_9BRAS</name>
<feature type="region of interest" description="Disordered" evidence="2">
    <location>
        <begin position="1"/>
        <end position="74"/>
    </location>
</feature>
<feature type="compositionally biased region" description="Basic residues" evidence="2">
    <location>
        <begin position="1"/>
        <end position="10"/>
    </location>
</feature>
<dbReference type="Proteomes" id="UP000029121">
    <property type="component" value="Unassembled WGS sequence"/>
</dbReference>
<proteinExistence type="predicted"/>
<feature type="coiled-coil region" evidence="1">
    <location>
        <begin position="200"/>
        <end position="227"/>
    </location>
</feature>
<sequence length="244" mass="28168">MSHHRDRTRRASSSENIPHRATPPVVAVDPRRRSRTVDPAPAPRREHHDPTQRTNHAPDPRRSAHYDATRRTDHALVPQRAITVCRGPRYVAVGIEQLEAAKAEYRVVKTELDSMADMELEARIIFEQLEGQLHRAGRRFAPGELPFQESPPRQRHLQRAVSAVIRAVEPRPRTHEATVIYQADEARAVWVRIRRMRADLAQSRSNERELRINIEQAEEQLRRVGITPVRGSLQSTTLITHRRR</sequence>
<dbReference type="AlphaFoldDB" id="R0GJW2"/>
<keyword evidence="4" id="KW-1185">Reference proteome</keyword>
<dbReference type="KEGG" id="crb:17875207"/>
<dbReference type="EMBL" id="KB870812">
    <property type="protein sequence ID" value="EOA12585.1"/>
    <property type="molecule type" value="Genomic_DNA"/>
</dbReference>
<feature type="compositionally biased region" description="Basic and acidic residues" evidence="2">
    <location>
        <begin position="43"/>
        <end position="74"/>
    </location>
</feature>
<gene>
    <name evidence="3" type="ORF">CARUB_v10027011mg</name>
</gene>
<accession>R0GJW2</accession>
<evidence type="ECO:0000313" key="4">
    <source>
        <dbReference type="Proteomes" id="UP000029121"/>
    </source>
</evidence>
<protein>
    <submittedName>
        <fullName evidence="3">Uncharacterized protein</fullName>
    </submittedName>
</protein>